<dbReference type="AlphaFoldDB" id="B5CL34"/>
<feature type="transmembrane region" description="Helical" evidence="1">
    <location>
        <begin position="189"/>
        <end position="208"/>
    </location>
</feature>
<reference evidence="2 3" key="1">
    <citation type="submission" date="2008-08" db="EMBL/GenBank/DDBJ databases">
        <title>Draft genome sequence of Ruminococcus lactaris ATCC 29176.</title>
        <authorList>
            <person name="Sudarsanam P."/>
            <person name="Ley R."/>
            <person name="Guruge J."/>
            <person name="Turnbaugh P.J."/>
            <person name="Mahowald M."/>
            <person name="Liep D."/>
            <person name="Gordon J."/>
        </authorList>
    </citation>
    <scope>NUCLEOTIDE SEQUENCE [LARGE SCALE GENOMIC DNA]</scope>
    <source>
        <strain evidence="2 3">ATCC 29176</strain>
    </source>
</reference>
<name>B5CL34_9FIRM</name>
<gene>
    <name evidence="2" type="ORF">RUMLAC_00153</name>
</gene>
<feature type="transmembrane region" description="Helical" evidence="1">
    <location>
        <begin position="166"/>
        <end position="183"/>
    </location>
</feature>
<evidence type="ECO:0000313" key="3">
    <source>
        <dbReference type="Proteomes" id="UP000003254"/>
    </source>
</evidence>
<keyword evidence="1" id="KW-0472">Membrane</keyword>
<dbReference type="HOGENOM" id="CLU_1244577_0_0_9"/>
<evidence type="ECO:0000313" key="2">
    <source>
        <dbReference type="EMBL" id="EDY34097.1"/>
    </source>
</evidence>
<dbReference type="EMBL" id="ABOU02000006">
    <property type="protein sequence ID" value="EDY34097.1"/>
    <property type="molecule type" value="Genomic_DNA"/>
</dbReference>
<sequence length="222" mass="25480">MRNDMKECMVYAKDRKTILCSAFGCMFSIGIAGIIVLPYFMGQWSYDRRIGPLHMILGGVCFCVGIILLYLLFKKYISRETEFCKSVMIRCGMLYLIGQLVVSCIMGGIGWGIAKTGRLDQEQIKWLIYLLSGFCQNMIRVGFIYLLMEQFYERNWKEDIFMGKRAIAVLLGLCVIMTLPAFLPERNLQSGVTLLCQCIFLMGLIVYFGNRAWRKNINEKVG</sequence>
<organism evidence="2 3">
    <name type="scientific">[Ruminococcus] lactaris ATCC 29176</name>
    <dbReference type="NCBI Taxonomy" id="471875"/>
    <lineage>
        <taxon>Bacteria</taxon>
        <taxon>Bacillati</taxon>
        <taxon>Bacillota</taxon>
        <taxon>Clostridia</taxon>
        <taxon>Lachnospirales</taxon>
        <taxon>Lachnospiraceae</taxon>
        <taxon>Mediterraneibacter</taxon>
    </lineage>
</organism>
<accession>B5CL34</accession>
<feature type="transmembrane region" description="Helical" evidence="1">
    <location>
        <begin position="21"/>
        <end position="41"/>
    </location>
</feature>
<comment type="caution">
    <text evidence="2">The sequence shown here is derived from an EMBL/GenBank/DDBJ whole genome shotgun (WGS) entry which is preliminary data.</text>
</comment>
<feature type="transmembrane region" description="Helical" evidence="1">
    <location>
        <begin position="94"/>
        <end position="114"/>
    </location>
</feature>
<keyword evidence="3" id="KW-1185">Reference proteome</keyword>
<protein>
    <submittedName>
        <fullName evidence="2">Uncharacterized protein</fullName>
    </submittedName>
</protein>
<keyword evidence="1" id="KW-1133">Transmembrane helix</keyword>
<feature type="transmembrane region" description="Helical" evidence="1">
    <location>
        <begin position="126"/>
        <end position="146"/>
    </location>
</feature>
<proteinExistence type="predicted"/>
<reference evidence="2 3" key="2">
    <citation type="submission" date="2008-08" db="EMBL/GenBank/DDBJ databases">
        <authorList>
            <person name="Fulton L."/>
            <person name="Clifton S."/>
            <person name="Fulton B."/>
            <person name="Xu J."/>
            <person name="Minx P."/>
            <person name="Pepin K.H."/>
            <person name="Johnson M."/>
            <person name="Bhonagiri V."/>
            <person name="Nash W.E."/>
            <person name="Mardis E.R."/>
            <person name="Wilson R.K."/>
        </authorList>
    </citation>
    <scope>NUCLEOTIDE SEQUENCE [LARGE SCALE GENOMIC DNA]</scope>
    <source>
        <strain evidence="2 3">ATCC 29176</strain>
    </source>
</reference>
<dbReference type="Proteomes" id="UP000003254">
    <property type="component" value="Unassembled WGS sequence"/>
</dbReference>
<feature type="transmembrane region" description="Helical" evidence="1">
    <location>
        <begin position="53"/>
        <end position="73"/>
    </location>
</feature>
<keyword evidence="1" id="KW-0812">Transmembrane</keyword>
<evidence type="ECO:0000256" key="1">
    <source>
        <dbReference type="SAM" id="Phobius"/>
    </source>
</evidence>